<dbReference type="AlphaFoldDB" id="A0A8J6NH88"/>
<dbReference type="EMBL" id="JACNJN010000024">
    <property type="protein sequence ID" value="MBC8333755.1"/>
    <property type="molecule type" value="Genomic_DNA"/>
</dbReference>
<evidence type="ECO:0000313" key="2">
    <source>
        <dbReference type="Proteomes" id="UP000614469"/>
    </source>
</evidence>
<proteinExistence type="predicted"/>
<comment type="caution">
    <text evidence="1">The sequence shown here is derived from an EMBL/GenBank/DDBJ whole genome shotgun (WGS) entry which is preliminary data.</text>
</comment>
<sequence>MNIRFYYQYRCRANWKNTGEVIFSNPEGLPEEEIHQRILKAISGNQLFIAEAIHIPERYEEDYDPKHSHGWHEYLFIEECGDKETDKEGRSTKAFLEVVEEKSAAIWTPVRGHEAEYLIVRFRDSDILDAPEAVAFELTEGRFATLIRSITKQVKEAPLEAIKFIYPCPNGLWLKEIDDYDEDVFVAQINTNDHKECELEIYAEMQVFPDGEIYISISFSGAESIETKQAFCIDTFPKKEKE</sequence>
<gene>
    <name evidence="1" type="ORF">H8E29_00680</name>
</gene>
<accession>A0A8J6NH88</accession>
<dbReference type="Proteomes" id="UP000614469">
    <property type="component" value="Unassembled WGS sequence"/>
</dbReference>
<organism evidence="1 2">
    <name type="scientific">Candidatus Desulfolinea nitratireducens</name>
    <dbReference type="NCBI Taxonomy" id="2841698"/>
    <lineage>
        <taxon>Bacteria</taxon>
        <taxon>Bacillati</taxon>
        <taxon>Chloroflexota</taxon>
        <taxon>Anaerolineae</taxon>
        <taxon>Anaerolineales</taxon>
        <taxon>Anaerolineales incertae sedis</taxon>
        <taxon>Candidatus Desulfolinea</taxon>
    </lineage>
</organism>
<name>A0A8J6NH88_9CHLR</name>
<evidence type="ECO:0000313" key="1">
    <source>
        <dbReference type="EMBL" id="MBC8333755.1"/>
    </source>
</evidence>
<reference evidence="1 2" key="1">
    <citation type="submission" date="2020-08" db="EMBL/GenBank/DDBJ databases">
        <title>Bridging the membrane lipid divide: bacteria of the FCB group superphylum have the potential to synthesize archaeal ether lipids.</title>
        <authorList>
            <person name="Villanueva L."/>
            <person name="Von Meijenfeldt F.A.B."/>
            <person name="Westbye A.B."/>
            <person name="Yadav S."/>
            <person name="Hopmans E.C."/>
            <person name="Dutilh B.E."/>
            <person name="Sinninghe Damste J.S."/>
        </authorList>
    </citation>
    <scope>NUCLEOTIDE SEQUENCE [LARGE SCALE GENOMIC DNA]</scope>
    <source>
        <strain evidence="1">NIOZ-UU36</strain>
    </source>
</reference>
<protein>
    <submittedName>
        <fullName evidence="1">Uncharacterized protein</fullName>
    </submittedName>
</protein>